<evidence type="ECO:0000256" key="6">
    <source>
        <dbReference type="SAM" id="Phobius"/>
    </source>
</evidence>
<dbReference type="GO" id="GO:0071944">
    <property type="term" value="C:cell periphery"/>
    <property type="evidence" value="ECO:0007669"/>
    <property type="project" value="UniProtKB-ARBA"/>
</dbReference>
<name>A0AAV5QQZ6_9ASCO</name>
<dbReference type="PROSITE" id="PS51212">
    <property type="entry name" value="WSC"/>
    <property type="match status" value="1"/>
</dbReference>
<evidence type="ECO:0000313" key="9">
    <source>
        <dbReference type="EMBL" id="GMM36695.1"/>
    </source>
</evidence>
<organism evidence="9 10">
    <name type="scientific">Saccharomycopsis crataegensis</name>
    <dbReference type="NCBI Taxonomy" id="43959"/>
    <lineage>
        <taxon>Eukaryota</taxon>
        <taxon>Fungi</taxon>
        <taxon>Dikarya</taxon>
        <taxon>Ascomycota</taxon>
        <taxon>Saccharomycotina</taxon>
        <taxon>Saccharomycetes</taxon>
        <taxon>Saccharomycopsidaceae</taxon>
        <taxon>Saccharomycopsis</taxon>
    </lineage>
</organism>
<comment type="caution">
    <text evidence="9">The sequence shown here is derived from an EMBL/GenBank/DDBJ whole genome shotgun (WGS) entry which is preliminary data.</text>
</comment>
<evidence type="ECO:0000256" key="1">
    <source>
        <dbReference type="ARBA" id="ARBA00004167"/>
    </source>
</evidence>
<keyword evidence="3 6" id="KW-1133">Transmembrane helix</keyword>
<keyword evidence="4 6" id="KW-0472">Membrane</keyword>
<feature type="compositionally biased region" description="Polar residues" evidence="5">
    <location>
        <begin position="359"/>
        <end position="372"/>
    </location>
</feature>
<dbReference type="GO" id="GO:0016020">
    <property type="term" value="C:membrane"/>
    <property type="evidence" value="ECO:0007669"/>
    <property type="project" value="UniProtKB-SubCell"/>
</dbReference>
<reference evidence="9 10" key="1">
    <citation type="journal article" date="2023" name="Elife">
        <title>Identification of key yeast species and microbe-microbe interactions impacting larval growth of Drosophila in the wild.</title>
        <authorList>
            <person name="Mure A."/>
            <person name="Sugiura Y."/>
            <person name="Maeda R."/>
            <person name="Honda K."/>
            <person name="Sakurai N."/>
            <person name="Takahashi Y."/>
            <person name="Watada M."/>
            <person name="Katoh T."/>
            <person name="Gotoh A."/>
            <person name="Gotoh Y."/>
            <person name="Taniguchi I."/>
            <person name="Nakamura K."/>
            <person name="Hayashi T."/>
            <person name="Katayama T."/>
            <person name="Uemura T."/>
            <person name="Hattori Y."/>
        </authorList>
    </citation>
    <scope>NUCLEOTIDE SEQUENCE [LARGE SCALE GENOMIC DNA]</scope>
    <source>
        <strain evidence="9 10">SC-9</strain>
    </source>
</reference>
<feature type="region of interest" description="Disordered" evidence="5">
    <location>
        <begin position="167"/>
        <end position="189"/>
    </location>
</feature>
<feature type="compositionally biased region" description="Low complexity" evidence="5">
    <location>
        <begin position="373"/>
        <end position="391"/>
    </location>
</feature>
<comment type="subcellular location">
    <subcellularLocation>
        <location evidence="1">Membrane</location>
        <topology evidence="1">Single-pass membrane protein</topology>
    </subcellularLocation>
</comment>
<keyword evidence="2 6" id="KW-0812">Transmembrane</keyword>
<feature type="domain" description="WSC" evidence="8">
    <location>
        <begin position="27"/>
        <end position="114"/>
    </location>
</feature>
<evidence type="ECO:0000313" key="10">
    <source>
        <dbReference type="Proteomes" id="UP001360560"/>
    </source>
</evidence>
<evidence type="ECO:0000256" key="2">
    <source>
        <dbReference type="ARBA" id="ARBA00022692"/>
    </source>
</evidence>
<sequence length="424" mass="44014">MKLSSSLIISSIISSASLLIQPALAADWSYLGCYSKSSFSGDATDDSELSVSSCESQCSNYKYAALLNSTGCVCSNSDPSGDSSSDSMCGSTCSSLSNSTCSGSDSYYSVYINSDATSSSSLSSSSSSRSASISSASSQSSLPSSLSSTSLLSSLSPSSSSTSLTTLSSSTSSSSLPSFTSSSKSSHATPTTISASLKVTSSYVSFSATTFQTTSLSLSVNSDGKTLTSKVLIKTTQSYSDVYVTYTASVTDGSLSVTSKSKTGSLSGGPIAGIVVGSVSAVAIFIFILFWIWKARKGANDVENPEVAAAVVANKYSEKMGRFGINRFSNLSRYDGDDDDDDFIMAPAMGSTGEDNKYDSLNTKSSSQPRSSLATANNNTLQNDNDGNGNQEIKEDEDDDGIPSDSGDQQRLLNQRLVIMNPDN</sequence>
<dbReference type="AlphaFoldDB" id="A0AAV5QQZ6"/>
<gene>
    <name evidence="9" type="ORF">DASC09_040200</name>
</gene>
<dbReference type="EMBL" id="BTFZ01000011">
    <property type="protein sequence ID" value="GMM36695.1"/>
    <property type="molecule type" value="Genomic_DNA"/>
</dbReference>
<keyword evidence="7" id="KW-0732">Signal</keyword>
<keyword evidence="10" id="KW-1185">Reference proteome</keyword>
<dbReference type="Pfam" id="PF01822">
    <property type="entry name" value="WSC"/>
    <property type="match status" value="1"/>
</dbReference>
<evidence type="ECO:0000256" key="4">
    <source>
        <dbReference type="ARBA" id="ARBA00023136"/>
    </source>
</evidence>
<feature type="chain" id="PRO_5043786612" description="WSC domain-containing protein" evidence="7">
    <location>
        <begin position="26"/>
        <end position="424"/>
    </location>
</feature>
<feature type="region of interest" description="Disordered" evidence="5">
    <location>
        <begin position="346"/>
        <end position="424"/>
    </location>
</feature>
<feature type="transmembrane region" description="Helical" evidence="6">
    <location>
        <begin position="271"/>
        <end position="293"/>
    </location>
</feature>
<dbReference type="InterPro" id="IPR002889">
    <property type="entry name" value="WSC_carb-bd"/>
</dbReference>
<protein>
    <recommendedName>
        <fullName evidence="8">WSC domain-containing protein</fullName>
    </recommendedName>
</protein>
<feature type="signal peptide" evidence="7">
    <location>
        <begin position="1"/>
        <end position="25"/>
    </location>
</feature>
<evidence type="ECO:0000256" key="5">
    <source>
        <dbReference type="SAM" id="MobiDB-lite"/>
    </source>
</evidence>
<dbReference type="Proteomes" id="UP001360560">
    <property type="component" value="Unassembled WGS sequence"/>
</dbReference>
<proteinExistence type="predicted"/>
<accession>A0AAV5QQZ6</accession>
<dbReference type="PANTHER" id="PTHR15549">
    <property type="entry name" value="PAIRED IMMUNOGLOBULIN-LIKE TYPE 2 RECEPTOR"/>
    <property type="match status" value="1"/>
</dbReference>
<evidence type="ECO:0000256" key="7">
    <source>
        <dbReference type="SAM" id="SignalP"/>
    </source>
</evidence>
<dbReference type="RefSeq" id="XP_064853691.1">
    <property type="nucleotide sequence ID" value="XM_064997619.1"/>
</dbReference>
<dbReference type="SMART" id="SM00321">
    <property type="entry name" value="WSC"/>
    <property type="match status" value="1"/>
</dbReference>
<evidence type="ECO:0000259" key="8">
    <source>
        <dbReference type="PROSITE" id="PS51212"/>
    </source>
</evidence>
<dbReference type="InterPro" id="IPR051694">
    <property type="entry name" value="Immunoregulatory_rcpt-like"/>
</dbReference>
<evidence type="ECO:0000256" key="3">
    <source>
        <dbReference type="ARBA" id="ARBA00022989"/>
    </source>
</evidence>
<dbReference type="GeneID" id="90074670"/>